<evidence type="ECO:0000259" key="2">
    <source>
        <dbReference type="Pfam" id="PF07833"/>
    </source>
</evidence>
<gene>
    <name evidence="3" type="ORF">D3P09_18185</name>
</gene>
<reference evidence="3 4" key="1">
    <citation type="submission" date="2018-09" db="EMBL/GenBank/DDBJ databases">
        <title>Paenibacillus aracenensis nov. sp. isolated from a cave in southern Spain.</title>
        <authorList>
            <person name="Jurado V."/>
            <person name="Gutierrez-Patricio S."/>
            <person name="Gonzalez-Pimentel J.L."/>
            <person name="Miller A.Z."/>
            <person name="Laiz L."/>
            <person name="Saiz-Jimenez C."/>
        </authorList>
    </citation>
    <scope>NUCLEOTIDE SEQUENCE [LARGE SCALE GENOMIC DNA]</scope>
    <source>
        <strain evidence="3 4">JCM 19203</strain>
    </source>
</reference>
<feature type="chain" id="PRO_5017246291" evidence="1">
    <location>
        <begin position="33"/>
        <end position="350"/>
    </location>
</feature>
<dbReference type="SUPFAM" id="SSF55383">
    <property type="entry name" value="Copper amine oxidase, domain N"/>
    <property type="match status" value="1"/>
</dbReference>
<feature type="signal peptide" evidence="1">
    <location>
        <begin position="1"/>
        <end position="32"/>
    </location>
</feature>
<evidence type="ECO:0000313" key="4">
    <source>
        <dbReference type="Proteomes" id="UP000267798"/>
    </source>
</evidence>
<dbReference type="Gene3D" id="3.30.457.10">
    <property type="entry name" value="Copper amine oxidase-like, N-terminal domain"/>
    <property type="match status" value="1"/>
</dbReference>
<evidence type="ECO:0000313" key="3">
    <source>
        <dbReference type="EMBL" id="RJX38009.1"/>
    </source>
</evidence>
<organism evidence="3 4">
    <name type="scientific">Paenibacillus pinisoli</name>
    <dbReference type="NCBI Taxonomy" id="1276110"/>
    <lineage>
        <taxon>Bacteria</taxon>
        <taxon>Bacillati</taxon>
        <taxon>Bacillota</taxon>
        <taxon>Bacilli</taxon>
        <taxon>Bacillales</taxon>
        <taxon>Paenibacillaceae</taxon>
        <taxon>Paenibacillus</taxon>
    </lineage>
</organism>
<name>A0A3A6PIC8_9BACL</name>
<evidence type="ECO:0000256" key="1">
    <source>
        <dbReference type="SAM" id="SignalP"/>
    </source>
</evidence>
<dbReference type="Pfam" id="PF07833">
    <property type="entry name" value="Cu_amine_oxidN1"/>
    <property type="match status" value="1"/>
</dbReference>
<dbReference type="OrthoDB" id="2029085at2"/>
<keyword evidence="4" id="KW-1185">Reference proteome</keyword>
<comment type="caution">
    <text evidence="3">The sequence shown here is derived from an EMBL/GenBank/DDBJ whole genome shotgun (WGS) entry which is preliminary data.</text>
</comment>
<dbReference type="EMBL" id="QXQB01000004">
    <property type="protein sequence ID" value="RJX38009.1"/>
    <property type="molecule type" value="Genomic_DNA"/>
</dbReference>
<proteinExistence type="predicted"/>
<sequence length="350" mass="38665">MRGRMTMKRYVKHTICALTAVACLTGGASAFASEAPQQAVPISAPIVPISAPAYEIMQQNWLDSIMVYGTVSFLEDGRIMLENNNENAQFDKIILNVSEDTLILDAVSGLPKSIKDIREDEIIYAYVGPAMTMSLPPMTHAELLLTSIPADFAVPTYEEIDNVKQEENGNVIVHTNRDATYTVTDDTELFPYLTKNIVTKHNLKPGTKLLVWKQIVQGEGAEEAAESTKMMVFPYSYNGYVQAGLENLYVNDEKLELAASEQPYVSNGRLMLPFRQVVESLGYTIEWNAETSSIKVLKGDQEQYSFAARGTEFLKGEDTYTLTEAAALKNGVTFMAADDLLLLSGAKLVE</sequence>
<dbReference type="InterPro" id="IPR012854">
    <property type="entry name" value="Cu_amine_oxidase-like_N"/>
</dbReference>
<feature type="domain" description="Copper amine oxidase-like N-terminal" evidence="2">
    <location>
        <begin position="250"/>
        <end position="338"/>
    </location>
</feature>
<dbReference type="InterPro" id="IPR036582">
    <property type="entry name" value="Mao_N_sf"/>
</dbReference>
<dbReference type="Proteomes" id="UP000267798">
    <property type="component" value="Unassembled WGS sequence"/>
</dbReference>
<keyword evidence="1" id="KW-0732">Signal</keyword>
<dbReference type="AlphaFoldDB" id="A0A3A6PIC8"/>
<accession>A0A3A6PIC8</accession>
<protein>
    <submittedName>
        <fullName evidence="3">Copper amine oxidase N-terminal domain-containing protein</fullName>
    </submittedName>
</protein>
<dbReference type="PROSITE" id="PS51257">
    <property type="entry name" value="PROKAR_LIPOPROTEIN"/>
    <property type="match status" value="1"/>
</dbReference>